<proteinExistence type="predicted"/>
<evidence type="ECO:0000313" key="2">
    <source>
        <dbReference type="Proteomes" id="UP000001441"/>
    </source>
</evidence>
<dbReference type="HOGENOM" id="CLU_178622_0_0_6"/>
<accession>D3RWB5</accession>
<dbReference type="OrthoDB" id="5772606at2"/>
<dbReference type="Proteomes" id="UP000001441">
    <property type="component" value="Plasmid pALVIN01"/>
</dbReference>
<dbReference type="AlphaFoldDB" id="D3RWB5"/>
<evidence type="ECO:0000313" key="1">
    <source>
        <dbReference type="EMBL" id="ADC64127.1"/>
    </source>
</evidence>
<protein>
    <submittedName>
        <fullName evidence="1">Uncharacterized protein</fullName>
    </submittedName>
</protein>
<dbReference type="RefSeq" id="WP_012972391.1">
    <property type="nucleotide sequence ID" value="NC_013852.1"/>
</dbReference>
<reference evidence="1 2" key="1">
    <citation type="journal article" date="2011" name="Stand. Genomic Sci.">
        <title>Complete genome sequence of Allochromatium vinosum DSM 180(T).</title>
        <authorList>
            <person name="Weissgerber T."/>
            <person name="Zigann R."/>
            <person name="Bruce D."/>
            <person name="Chang Y.J."/>
            <person name="Detter J.C."/>
            <person name="Han C."/>
            <person name="Hauser L."/>
            <person name="Jeffries C.D."/>
            <person name="Land M."/>
            <person name="Munk A.C."/>
            <person name="Tapia R."/>
            <person name="Dahl C."/>
        </authorList>
    </citation>
    <scope>NUCLEOTIDE SEQUENCE [LARGE SCALE GENOMIC DNA]</scope>
    <source>
        <strain evidence="2">ATCC 17899 / DSM 180 / NBRC 103801 / NCIMB 10441 / D</strain>
        <plasmid evidence="2">Plasmid pALVIN01</plasmid>
    </source>
</reference>
<keyword evidence="2" id="KW-1185">Reference proteome</keyword>
<geneLocation type="plasmid" evidence="1 2">
    <name>pALVIN01</name>
</geneLocation>
<keyword evidence="1" id="KW-0614">Plasmid</keyword>
<dbReference type="EMBL" id="CP001897">
    <property type="protein sequence ID" value="ADC64127.1"/>
    <property type="molecule type" value="Genomic_DNA"/>
</dbReference>
<name>D3RWB5_ALLVD</name>
<organism evidence="1 2">
    <name type="scientific">Allochromatium vinosum (strain ATCC 17899 / DSM 180 / NBRC 103801 / NCIMB 10441 / D)</name>
    <name type="common">Chromatium vinosum</name>
    <dbReference type="NCBI Taxonomy" id="572477"/>
    <lineage>
        <taxon>Bacteria</taxon>
        <taxon>Pseudomonadati</taxon>
        <taxon>Pseudomonadota</taxon>
        <taxon>Gammaproteobacteria</taxon>
        <taxon>Chromatiales</taxon>
        <taxon>Chromatiaceae</taxon>
        <taxon>Allochromatium</taxon>
    </lineage>
</organism>
<sequence>MDHATSQKPANPYTNPIWRQWILGGHHSGARLLQDLALNLYNARAWPKVDMADIARLSSDHWECAQAMLLDYRQHGENNRQFIALCEKVAEAREQELK</sequence>
<gene>
    <name evidence="1" type="ordered locus">Alvin_3235</name>
</gene>
<dbReference type="KEGG" id="alv:Alvin_3235"/>